<dbReference type="PANTHER" id="PTHR30419">
    <property type="entry name" value="HTH-TYPE TRANSCRIPTIONAL REGULATOR YBHD"/>
    <property type="match status" value="1"/>
</dbReference>
<evidence type="ECO:0000313" key="7">
    <source>
        <dbReference type="Proteomes" id="UP000032247"/>
    </source>
</evidence>
<evidence type="ECO:0000256" key="4">
    <source>
        <dbReference type="ARBA" id="ARBA00023163"/>
    </source>
</evidence>
<dbReference type="Pfam" id="PF00126">
    <property type="entry name" value="HTH_1"/>
    <property type="match status" value="1"/>
</dbReference>
<feature type="domain" description="HTH lysR-type" evidence="5">
    <location>
        <begin position="1"/>
        <end position="59"/>
    </location>
</feature>
<protein>
    <submittedName>
        <fullName evidence="6">LysR family transcriptional regulator</fullName>
    </submittedName>
</protein>
<comment type="similarity">
    <text evidence="1">Belongs to the LysR transcriptional regulatory family.</text>
</comment>
<dbReference type="PROSITE" id="PS50931">
    <property type="entry name" value="HTH_LYSR"/>
    <property type="match status" value="1"/>
</dbReference>
<dbReference type="FunFam" id="1.10.10.10:FF:000001">
    <property type="entry name" value="LysR family transcriptional regulator"/>
    <property type="match status" value="1"/>
</dbReference>
<evidence type="ECO:0000256" key="3">
    <source>
        <dbReference type="ARBA" id="ARBA00023125"/>
    </source>
</evidence>
<dbReference type="InterPro" id="IPR005119">
    <property type="entry name" value="LysR_subst-bd"/>
</dbReference>
<comment type="caution">
    <text evidence="6">The sequence shown here is derived from an EMBL/GenBank/DDBJ whole genome shotgun (WGS) entry which is preliminary data.</text>
</comment>
<name>A0A0D1JEQ9_BACIU</name>
<dbReference type="Proteomes" id="UP000032247">
    <property type="component" value="Unassembled WGS sequence"/>
</dbReference>
<evidence type="ECO:0000256" key="1">
    <source>
        <dbReference type="ARBA" id="ARBA00009437"/>
    </source>
</evidence>
<evidence type="ECO:0000259" key="5">
    <source>
        <dbReference type="PROSITE" id="PS50931"/>
    </source>
</evidence>
<proteinExistence type="inferred from homology"/>
<dbReference type="SUPFAM" id="SSF46785">
    <property type="entry name" value="Winged helix' DNA-binding domain"/>
    <property type="match status" value="1"/>
</dbReference>
<dbReference type="PRINTS" id="PR00039">
    <property type="entry name" value="HTHLYSR"/>
</dbReference>
<dbReference type="Pfam" id="PF03466">
    <property type="entry name" value="LysR_substrate"/>
    <property type="match status" value="1"/>
</dbReference>
<dbReference type="PATRIC" id="fig|1423.173.peg.3027"/>
<dbReference type="AlphaFoldDB" id="A0A0D1JEQ9"/>
<dbReference type="InterPro" id="IPR050950">
    <property type="entry name" value="HTH-type_LysR_regulators"/>
</dbReference>
<dbReference type="InterPro" id="IPR000847">
    <property type="entry name" value="LysR_HTH_N"/>
</dbReference>
<keyword evidence="3" id="KW-0238">DNA-binding</keyword>
<dbReference type="InterPro" id="IPR036390">
    <property type="entry name" value="WH_DNA-bd_sf"/>
</dbReference>
<dbReference type="GO" id="GO:0003700">
    <property type="term" value="F:DNA-binding transcription factor activity"/>
    <property type="evidence" value="ECO:0007669"/>
    <property type="project" value="InterPro"/>
</dbReference>
<dbReference type="CDD" id="cd05466">
    <property type="entry name" value="PBP2_LTTR_substrate"/>
    <property type="match status" value="1"/>
</dbReference>
<evidence type="ECO:0000313" key="6">
    <source>
        <dbReference type="EMBL" id="KIU10914.1"/>
    </source>
</evidence>
<evidence type="ECO:0000256" key="2">
    <source>
        <dbReference type="ARBA" id="ARBA00023015"/>
    </source>
</evidence>
<dbReference type="EMBL" id="JXBC01000004">
    <property type="protein sequence ID" value="KIU10914.1"/>
    <property type="molecule type" value="Genomic_DNA"/>
</dbReference>
<dbReference type="SUPFAM" id="SSF53850">
    <property type="entry name" value="Periplasmic binding protein-like II"/>
    <property type="match status" value="1"/>
</dbReference>
<dbReference type="GO" id="GO:0005829">
    <property type="term" value="C:cytosol"/>
    <property type="evidence" value="ECO:0007669"/>
    <property type="project" value="TreeGrafter"/>
</dbReference>
<dbReference type="PANTHER" id="PTHR30419:SF28">
    <property type="entry name" value="HTH-TYPE TRANSCRIPTIONAL REGULATOR BSDA"/>
    <property type="match status" value="1"/>
</dbReference>
<accession>A0A0D1JEQ9</accession>
<dbReference type="InterPro" id="IPR036388">
    <property type="entry name" value="WH-like_DNA-bd_sf"/>
</dbReference>
<keyword evidence="2" id="KW-0805">Transcription regulation</keyword>
<dbReference type="STRING" id="483913.AN935_01870"/>
<dbReference type="GO" id="GO:0003677">
    <property type="term" value="F:DNA binding"/>
    <property type="evidence" value="ECO:0007669"/>
    <property type="project" value="UniProtKB-KW"/>
</dbReference>
<dbReference type="Gene3D" id="1.10.10.10">
    <property type="entry name" value="Winged helix-like DNA-binding domain superfamily/Winged helix DNA-binding domain"/>
    <property type="match status" value="1"/>
</dbReference>
<keyword evidence="4" id="KW-0804">Transcription</keyword>
<gene>
    <name evidence="6" type="ORF">SC09_Contig25orf00789</name>
</gene>
<dbReference type="Gene3D" id="3.40.190.290">
    <property type="match status" value="1"/>
</dbReference>
<organism evidence="6 7">
    <name type="scientific">Bacillus subtilis</name>
    <dbReference type="NCBI Taxonomy" id="1423"/>
    <lineage>
        <taxon>Bacteria</taxon>
        <taxon>Bacillati</taxon>
        <taxon>Bacillota</taxon>
        <taxon>Bacilli</taxon>
        <taxon>Bacillales</taxon>
        <taxon>Bacillaceae</taxon>
        <taxon>Bacillus</taxon>
    </lineage>
</organism>
<reference evidence="6 7" key="1">
    <citation type="submission" date="2014-12" db="EMBL/GenBank/DDBJ databases">
        <title>Comparative genome analysis of Bacillus coagulans HM-08, Clostridium butyricum HM-68, Bacillus subtilis HM-66 and Bacillus licheniformis BL-09.</title>
        <authorList>
            <person name="Zhang H."/>
        </authorList>
    </citation>
    <scope>NUCLEOTIDE SEQUENCE [LARGE SCALE GENOMIC DNA]</scope>
    <source>
        <strain evidence="6 7">HM-66</strain>
    </source>
</reference>
<sequence length="290" mass="33091">MDIRQLRYFITIAQEQKITSAAKKLHMAQPPLSRQLKQLEDELGVVLFDRNKKKQMTLTYEGAVFLKRAKEILHRFEDAVIEVQELKEEVAGTLAVGSTIYCAALMLEKVTQIKERYPHLTFNIWENEPATLLELLESRQIDAAVTTTLIKSDTVQFKQLDDIPCVLVLSDEAGYPCRDTIKMEDIPSFALILLRPVNGKGVYNQVMNEFHRLNLEPRIVCECHDSATLLSLVSSGFGASILPVTMIPVHMRNHVHTVHIENNPFIMTPAVMWRTDSYLPKPAQQFLDLF</sequence>